<dbReference type="InterPro" id="IPR017687">
    <property type="entry name" value="BamB"/>
</dbReference>
<dbReference type="Gene3D" id="2.130.10.10">
    <property type="entry name" value="YVTN repeat-like/Quinoprotein amine dehydrogenase"/>
    <property type="match status" value="1"/>
</dbReference>
<evidence type="ECO:0000256" key="2">
    <source>
        <dbReference type="ARBA" id="ARBA00023136"/>
    </source>
</evidence>
<organism evidence="6 7">
    <name type="scientific">Fluviicoccus keumensis</name>
    <dbReference type="NCBI Taxonomy" id="1435465"/>
    <lineage>
        <taxon>Bacteria</taxon>
        <taxon>Pseudomonadati</taxon>
        <taxon>Pseudomonadota</taxon>
        <taxon>Gammaproteobacteria</taxon>
        <taxon>Moraxellales</taxon>
        <taxon>Moraxellaceae</taxon>
        <taxon>Fluviicoccus</taxon>
    </lineage>
</organism>
<keyword evidence="4" id="KW-0449">Lipoprotein</keyword>
<evidence type="ECO:0000313" key="6">
    <source>
        <dbReference type="EMBL" id="RZU47538.1"/>
    </source>
</evidence>
<keyword evidence="3 4" id="KW-0998">Cell outer membrane</keyword>
<comment type="caution">
    <text evidence="6">The sequence shown here is derived from an EMBL/GenBank/DDBJ whole genome shotgun (WGS) entry which is preliminary data.</text>
</comment>
<gene>
    <name evidence="4" type="primary">bamB</name>
    <name evidence="6" type="ORF">EV700_0501</name>
</gene>
<dbReference type="GO" id="GO:0051205">
    <property type="term" value="P:protein insertion into membrane"/>
    <property type="evidence" value="ECO:0007669"/>
    <property type="project" value="UniProtKB-UniRule"/>
</dbReference>
<keyword evidence="4" id="KW-0564">Palmitate</keyword>
<dbReference type="PANTHER" id="PTHR34512">
    <property type="entry name" value="CELL SURFACE PROTEIN"/>
    <property type="match status" value="1"/>
</dbReference>
<dbReference type="InterPro" id="IPR015943">
    <property type="entry name" value="WD40/YVTN_repeat-like_dom_sf"/>
</dbReference>
<dbReference type="PANTHER" id="PTHR34512:SF30">
    <property type="entry name" value="OUTER MEMBRANE PROTEIN ASSEMBLY FACTOR BAMB"/>
    <property type="match status" value="1"/>
</dbReference>
<comment type="subcellular location">
    <subcellularLocation>
        <location evidence="4">Cell outer membrane</location>
        <topology evidence="4">Lipid-anchor</topology>
    </subcellularLocation>
</comment>
<accession>A0A4Q7ZAF6</accession>
<comment type="similarity">
    <text evidence="4">Belongs to the BamB family.</text>
</comment>
<evidence type="ECO:0000256" key="4">
    <source>
        <dbReference type="HAMAP-Rule" id="MF_00923"/>
    </source>
</evidence>
<dbReference type="SUPFAM" id="SSF50998">
    <property type="entry name" value="Quinoprotein alcohol dehydrogenase-like"/>
    <property type="match status" value="1"/>
</dbReference>
<feature type="domain" description="Pyrrolo-quinoline quinone repeat" evidence="5">
    <location>
        <begin position="75"/>
        <end position="308"/>
    </location>
</feature>
<dbReference type="InterPro" id="IPR002372">
    <property type="entry name" value="PQQ_rpt_dom"/>
</dbReference>
<keyword evidence="1 4" id="KW-0732">Signal</keyword>
<proteinExistence type="inferred from homology"/>
<name>A0A4Q7ZAF6_9GAMM</name>
<evidence type="ECO:0000313" key="7">
    <source>
        <dbReference type="Proteomes" id="UP000292423"/>
    </source>
</evidence>
<dbReference type="EMBL" id="SHKX01000010">
    <property type="protein sequence ID" value="RZU47538.1"/>
    <property type="molecule type" value="Genomic_DNA"/>
</dbReference>
<dbReference type="AlphaFoldDB" id="A0A4Q7ZAF6"/>
<evidence type="ECO:0000256" key="3">
    <source>
        <dbReference type="ARBA" id="ARBA00023237"/>
    </source>
</evidence>
<evidence type="ECO:0000256" key="1">
    <source>
        <dbReference type="ARBA" id="ARBA00022729"/>
    </source>
</evidence>
<dbReference type="InterPro" id="IPR011047">
    <property type="entry name" value="Quinoprotein_ADH-like_sf"/>
</dbReference>
<evidence type="ECO:0000259" key="5">
    <source>
        <dbReference type="Pfam" id="PF13360"/>
    </source>
</evidence>
<dbReference type="Pfam" id="PF13360">
    <property type="entry name" value="PQQ_2"/>
    <property type="match status" value="1"/>
</dbReference>
<dbReference type="HAMAP" id="MF_00923">
    <property type="entry name" value="OM_assembly_BamB"/>
    <property type="match status" value="1"/>
</dbReference>
<dbReference type="PROSITE" id="PS51257">
    <property type="entry name" value="PROKAR_LIPOPROTEIN"/>
    <property type="match status" value="1"/>
</dbReference>
<dbReference type="SMART" id="SM00564">
    <property type="entry name" value="PQQ"/>
    <property type="match status" value="7"/>
</dbReference>
<dbReference type="InterPro" id="IPR018391">
    <property type="entry name" value="PQQ_b-propeller_rpt"/>
</dbReference>
<comment type="subunit">
    <text evidence="4">Part of the Bam complex.</text>
</comment>
<keyword evidence="2 4" id="KW-0472">Membrane</keyword>
<protein>
    <recommendedName>
        <fullName evidence="4">Outer membrane protein assembly factor BamB</fullName>
    </recommendedName>
</protein>
<dbReference type="NCBIfam" id="TIGR03300">
    <property type="entry name" value="assembly_YfgL"/>
    <property type="match status" value="1"/>
</dbReference>
<dbReference type="Proteomes" id="UP000292423">
    <property type="component" value="Unassembled WGS sequence"/>
</dbReference>
<keyword evidence="7" id="KW-1185">Reference proteome</keyword>
<sequence length="385" mass="40425">MRFPLLVRIGLLGVLLAGCSHDPVAVKPAALPPLPQAAITAVRDWIAGPGDASAEALIRLRPARAGNVVFVAAGNGVIEAVDDDTGKTIWTQRTRLPITGGLSAGFGRVVFGTGEGDVVSLSAADGTVQWKRRLASAVMAPAALAADRIVVQSQEGRVQVLDASDGHPVWSYDLPMPVLSIRGYAMPVIAGDQVIAASASGKIASLDLATGAGRWESRVATPRGRTEVDRLVDIDGDMLLSFDDKLYVGAYQGKLAAFDLRDRPEAFWEYEVSTLQPLTEGLGNVYVVDTAGQVIAVDAATGKAVWKQDALHAREVVSPVVTAGLLAVGDAFGYVHFISQADGRILGRIKVSGAVTHLMADGEHLLVSTAKGKTSRWTLPAASPR</sequence>
<dbReference type="GO" id="GO:0043165">
    <property type="term" value="P:Gram-negative-bacterium-type cell outer membrane assembly"/>
    <property type="evidence" value="ECO:0007669"/>
    <property type="project" value="UniProtKB-UniRule"/>
</dbReference>
<dbReference type="RefSeq" id="WP_165391302.1">
    <property type="nucleotide sequence ID" value="NZ_SHKX01000010.1"/>
</dbReference>
<reference evidence="6 7" key="1">
    <citation type="submission" date="2019-02" db="EMBL/GenBank/DDBJ databases">
        <title>Genomic Encyclopedia of Type Strains, Phase IV (KMG-IV): sequencing the most valuable type-strain genomes for metagenomic binning, comparative biology and taxonomic classification.</title>
        <authorList>
            <person name="Goeker M."/>
        </authorList>
    </citation>
    <scope>NUCLEOTIDE SEQUENCE [LARGE SCALE GENOMIC DNA]</scope>
    <source>
        <strain evidence="6 7">DSM 105135</strain>
    </source>
</reference>
<comment type="function">
    <text evidence="4">Part of the outer membrane protein assembly complex, which is involved in assembly and insertion of beta-barrel proteins into the outer membrane.</text>
</comment>
<dbReference type="GO" id="GO:0009279">
    <property type="term" value="C:cell outer membrane"/>
    <property type="evidence" value="ECO:0007669"/>
    <property type="project" value="UniProtKB-SubCell"/>
</dbReference>